<evidence type="ECO:0008006" key="5">
    <source>
        <dbReference type="Google" id="ProtNLM"/>
    </source>
</evidence>
<reference evidence="3 4" key="1">
    <citation type="submission" date="2019-08" db="EMBL/GenBank/DDBJ databases">
        <title>Deep-cultivation of Planctomycetes and their phenomic and genomic characterization uncovers novel biology.</title>
        <authorList>
            <person name="Wiegand S."/>
            <person name="Jogler M."/>
            <person name="Boedeker C."/>
            <person name="Pinto D."/>
            <person name="Vollmers J."/>
            <person name="Rivas-Marin E."/>
            <person name="Kohn T."/>
            <person name="Peeters S.H."/>
            <person name="Heuer A."/>
            <person name="Rast P."/>
            <person name="Oberbeckmann S."/>
            <person name="Bunk B."/>
            <person name="Jeske O."/>
            <person name="Meyerdierks A."/>
            <person name="Storesund J.E."/>
            <person name="Kallscheuer N."/>
            <person name="Luecker S."/>
            <person name="Lage O.M."/>
            <person name="Pohl T."/>
            <person name="Merkel B.J."/>
            <person name="Hornburger P."/>
            <person name="Mueller R.-W."/>
            <person name="Bruemmer F."/>
            <person name="Labrenz M."/>
            <person name="Spormann A.M."/>
            <person name="Op den Camp H."/>
            <person name="Overmann J."/>
            <person name="Amann R."/>
            <person name="Jetten M.S.M."/>
            <person name="Mascher T."/>
            <person name="Medema M.H."/>
            <person name="Devos D.P."/>
            <person name="Kaster A.-K."/>
            <person name="Ovreas L."/>
            <person name="Rohde M."/>
            <person name="Galperin M.Y."/>
            <person name="Jogler C."/>
        </authorList>
    </citation>
    <scope>NUCLEOTIDE SEQUENCE [LARGE SCALE GENOMIC DNA]</scope>
    <source>
        <strain evidence="3 4">FC18</strain>
    </source>
</reference>
<feature type="compositionally biased region" description="Basic and acidic residues" evidence="1">
    <location>
        <begin position="52"/>
        <end position="63"/>
    </location>
</feature>
<evidence type="ECO:0000313" key="4">
    <source>
        <dbReference type="Proteomes" id="UP000322214"/>
    </source>
</evidence>
<dbReference type="KEGG" id="mff:MFFC18_32440"/>
<keyword evidence="2" id="KW-0732">Signal</keyword>
<gene>
    <name evidence="3" type="ORF">MFFC18_32440</name>
</gene>
<name>A0A5B9PFD3_9BACT</name>
<dbReference type="Proteomes" id="UP000322214">
    <property type="component" value="Chromosome"/>
</dbReference>
<evidence type="ECO:0000256" key="2">
    <source>
        <dbReference type="SAM" id="SignalP"/>
    </source>
</evidence>
<dbReference type="EMBL" id="CP042912">
    <property type="protein sequence ID" value="QEG23346.1"/>
    <property type="molecule type" value="Genomic_DNA"/>
</dbReference>
<dbReference type="STRING" id="980251.GCA_001642875_02830"/>
<protein>
    <recommendedName>
        <fullName evidence="5">Secreted protein</fullName>
    </recommendedName>
</protein>
<keyword evidence="4" id="KW-1185">Reference proteome</keyword>
<dbReference type="AlphaFoldDB" id="A0A5B9PFD3"/>
<accession>A0A5B9PFD3</accession>
<evidence type="ECO:0000313" key="3">
    <source>
        <dbReference type="EMBL" id="QEG23346.1"/>
    </source>
</evidence>
<feature type="chain" id="PRO_5022722725" description="Secreted protein" evidence="2">
    <location>
        <begin position="19"/>
        <end position="170"/>
    </location>
</feature>
<organism evidence="3 4">
    <name type="scientific">Mariniblastus fucicola</name>
    <dbReference type="NCBI Taxonomy" id="980251"/>
    <lineage>
        <taxon>Bacteria</taxon>
        <taxon>Pseudomonadati</taxon>
        <taxon>Planctomycetota</taxon>
        <taxon>Planctomycetia</taxon>
        <taxon>Pirellulales</taxon>
        <taxon>Pirellulaceae</taxon>
        <taxon>Mariniblastus</taxon>
    </lineage>
</organism>
<feature type="region of interest" description="Disordered" evidence="1">
    <location>
        <begin position="52"/>
        <end position="76"/>
    </location>
</feature>
<proteinExistence type="predicted"/>
<feature type="signal peptide" evidence="2">
    <location>
        <begin position="1"/>
        <end position="18"/>
    </location>
</feature>
<sequence length="170" mass="19041" precursor="true">MFRLLVCLILVPALLANQAVICCAHSHDGHVDSAPHYHLSWEVQRACSHDHSHFHKHDSDNGSHSHPRHRNQNEDHHGVRKACDSELCESHVDCEFGLGEHDEGLLISNDESLPPLTSRLLFCGQRFTSEPCEILCSFRPPLSAQVIDPIDALLGRYPCALFLQTGSLRL</sequence>
<evidence type="ECO:0000256" key="1">
    <source>
        <dbReference type="SAM" id="MobiDB-lite"/>
    </source>
</evidence>